<dbReference type="Pfam" id="PF05724">
    <property type="entry name" value="TPMT"/>
    <property type="match status" value="1"/>
</dbReference>
<keyword evidence="3" id="KW-0949">S-adenosyl-L-methionine</keyword>
<accession>A0A382JUE5</accession>
<feature type="non-terminal residue" evidence="4">
    <location>
        <position position="93"/>
    </location>
</feature>
<keyword evidence="2" id="KW-0808">Transferase</keyword>
<dbReference type="GO" id="GO:0008119">
    <property type="term" value="F:thiopurine S-methyltransferase activity"/>
    <property type="evidence" value="ECO:0007669"/>
    <property type="project" value="TreeGrafter"/>
</dbReference>
<dbReference type="Gene3D" id="3.40.50.150">
    <property type="entry name" value="Vaccinia Virus protein VP39"/>
    <property type="match status" value="1"/>
</dbReference>
<proteinExistence type="predicted"/>
<dbReference type="InterPro" id="IPR008854">
    <property type="entry name" value="TPMT"/>
</dbReference>
<dbReference type="PANTHER" id="PTHR10259">
    <property type="entry name" value="THIOPURINE S-METHYLTRANSFERASE"/>
    <property type="match status" value="1"/>
</dbReference>
<evidence type="ECO:0000256" key="3">
    <source>
        <dbReference type="ARBA" id="ARBA00022691"/>
    </source>
</evidence>
<evidence type="ECO:0000256" key="1">
    <source>
        <dbReference type="ARBA" id="ARBA00022603"/>
    </source>
</evidence>
<evidence type="ECO:0008006" key="5">
    <source>
        <dbReference type="Google" id="ProtNLM"/>
    </source>
</evidence>
<gene>
    <name evidence="4" type="ORF">METZ01_LOCUS268220</name>
</gene>
<name>A0A382JUE5_9ZZZZ</name>
<dbReference type="InterPro" id="IPR029063">
    <property type="entry name" value="SAM-dependent_MTases_sf"/>
</dbReference>
<dbReference type="AlphaFoldDB" id="A0A382JUE5"/>
<evidence type="ECO:0000313" key="4">
    <source>
        <dbReference type="EMBL" id="SVC15366.1"/>
    </source>
</evidence>
<dbReference type="SUPFAM" id="SSF53335">
    <property type="entry name" value="S-adenosyl-L-methionine-dependent methyltransferases"/>
    <property type="match status" value="1"/>
</dbReference>
<keyword evidence="1" id="KW-0489">Methyltransferase</keyword>
<dbReference type="PANTHER" id="PTHR10259:SF11">
    <property type="entry name" value="THIOPURINE S-METHYLTRANSFERASE"/>
    <property type="match status" value="1"/>
</dbReference>
<protein>
    <recommendedName>
        <fullName evidence="5">Thiopurine S-methyltransferase</fullName>
    </recommendedName>
</protein>
<sequence>MTLSPKDRDGWVARWREGRIQFHVDKVNPILGRYVDRLLPEEFGRVFVPLCGKSLDLGWLVEQGHEVVGVELVEKAVEDLFNGIGGSPTISTQ</sequence>
<evidence type="ECO:0000256" key="2">
    <source>
        <dbReference type="ARBA" id="ARBA00022679"/>
    </source>
</evidence>
<dbReference type="GO" id="GO:0032259">
    <property type="term" value="P:methylation"/>
    <property type="evidence" value="ECO:0007669"/>
    <property type="project" value="UniProtKB-KW"/>
</dbReference>
<organism evidence="4">
    <name type="scientific">marine metagenome</name>
    <dbReference type="NCBI Taxonomy" id="408172"/>
    <lineage>
        <taxon>unclassified sequences</taxon>
        <taxon>metagenomes</taxon>
        <taxon>ecological metagenomes</taxon>
    </lineage>
</organism>
<reference evidence="4" key="1">
    <citation type="submission" date="2018-05" db="EMBL/GenBank/DDBJ databases">
        <authorList>
            <person name="Lanie J.A."/>
            <person name="Ng W.-L."/>
            <person name="Kazmierczak K.M."/>
            <person name="Andrzejewski T.M."/>
            <person name="Davidsen T.M."/>
            <person name="Wayne K.J."/>
            <person name="Tettelin H."/>
            <person name="Glass J.I."/>
            <person name="Rusch D."/>
            <person name="Podicherti R."/>
            <person name="Tsui H.-C.T."/>
            <person name="Winkler M.E."/>
        </authorList>
    </citation>
    <scope>NUCLEOTIDE SEQUENCE</scope>
</reference>
<dbReference type="EMBL" id="UINC01076316">
    <property type="protein sequence ID" value="SVC15366.1"/>
    <property type="molecule type" value="Genomic_DNA"/>
</dbReference>
<dbReference type="PROSITE" id="PS51585">
    <property type="entry name" value="SAM_MT_TPMT"/>
    <property type="match status" value="1"/>
</dbReference>